<name>A0A8J3CH05_9PSEU</name>
<comment type="caution">
    <text evidence="1">The sequence shown here is derived from an EMBL/GenBank/DDBJ whole genome shotgun (WGS) entry which is preliminary data.</text>
</comment>
<dbReference type="EMBL" id="BMMK01000022">
    <property type="protein sequence ID" value="GGM68050.1"/>
    <property type="molecule type" value="Genomic_DNA"/>
</dbReference>
<evidence type="ECO:0000313" key="1">
    <source>
        <dbReference type="EMBL" id="GGM68050.1"/>
    </source>
</evidence>
<evidence type="ECO:0008006" key="3">
    <source>
        <dbReference type="Google" id="ProtNLM"/>
    </source>
</evidence>
<dbReference type="Proteomes" id="UP000637578">
    <property type="component" value="Unassembled WGS sequence"/>
</dbReference>
<dbReference type="AlphaFoldDB" id="A0A8J3CH05"/>
<reference evidence="1" key="2">
    <citation type="submission" date="2020-09" db="EMBL/GenBank/DDBJ databases">
        <authorList>
            <person name="Sun Q."/>
            <person name="Zhou Y."/>
        </authorList>
    </citation>
    <scope>NUCLEOTIDE SEQUENCE</scope>
    <source>
        <strain evidence="1">CGMCC 4.5737</strain>
    </source>
</reference>
<protein>
    <recommendedName>
        <fullName evidence="3">IrrE N-terminal-like domain-containing protein</fullName>
    </recommendedName>
</protein>
<keyword evidence="2" id="KW-1185">Reference proteome</keyword>
<sequence length="180" mass="19497">MAESPRRETISEVIDALDLAPNSTYAAAFDKVGKLFDRYLGQPTTVVCAPLVGYSGITAVLSDDTAVVVVADSPSWYHRLHILCHEFAHVLLGHTPVELDAEDVVSHVAPHLTPGMVQILAGRSACEGDEDTERDAEQLADDLVTAITEHRQKTRRNNAPVPCGLTRLVDSFERPRGASA</sequence>
<proteinExistence type="predicted"/>
<organism evidence="1 2">
    <name type="scientific">Longimycelium tulufanense</name>
    <dbReference type="NCBI Taxonomy" id="907463"/>
    <lineage>
        <taxon>Bacteria</taxon>
        <taxon>Bacillati</taxon>
        <taxon>Actinomycetota</taxon>
        <taxon>Actinomycetes</taxon>
        <taxon>Pseudonocardiales</taxon>
        <taxon>Pseudonocardiaceae</taxon>
        <taxon>Longimycelium</taxon>
    </lineage>
</organism>
<accession>A0A8J3CH05</accession>
<reference evidence="1" key="1">
    <citation type="journal article" date="2014" name="Int. J. Syst. Evol. Microbiol.">
        <title>Complete genome sequence of Corynebacterium casei LMG S-19264T (=DSM 44701T), isolated from a smear-ripened cheese.</title>
        <authorList>
            <consortium name="US DOE Joint Genome Institute (JGI-PGF)"/>
            <person name="Walter F."/>
            <person name="Albersmeier A."/>
            <person name="Kalinowski J."/>
            <person name="Ruckert C."/>
        </authorList>
    </citation>
    <scope>NUCLEOTIDE SEQUENCE</scope>
    <source>
        <strain evidence="1">CGMCC 4.5737</strain>
    </source>
</reference>
<gene>
    <name evidence="1" type="ORF">GCM10012275_43270</name>
</gene>
<evidence type="ECO:0000313" key="2">
    <source>
        <dbReference type="Proteomes" id="UP000637578"/>
    </source>
</evidence>